<organism evidence="2 3">
    <name type="scientific">Volvox africanus</name>
    <dbReference type="NCBI Taxonomy" id="51714"/>
    <lineage>
        <taxon>Eukaryota</taxon>
        <taxon>Viridiplantae</taxon>
        <taxon>Chlorophyta</taxon>
        <taxon>core chlorophytes</taxon>
        <taxon>Chlorophyceae</taxon>
        <taxon>CS clade</taxon>
        <taxon>Chlamydomonadales</taxon>
        <taxon>Volvocaceae</taxon>
        <taxon>Volvox</taxon>
    </lineage>
</organism>
<feature type="non-terminal residue" evidence="2">
    <location>
        <position position="109"/>
    </location>
</feature>
<evidence type="ECO:0000256" key="1">
    <source>
        <dbReference type="SAM" id="MobiDB-lite"/>
    </source>
</evidence>
<accession>A0A8J4BS66</accession>
<evidence type="ECO:0000313" key="3">
    <source>
        <dbReference type="Proteomes" id="UP000747399"/>
    </source>
</evidence>
<dbReference type="EMBL" id="BNCO01000081">
    <property type="protein sequence ID" value="GIL66144.1"/>
    <property type="molecule type" value="Genomic_DNA"/>
</dbReference>
<comment type="caution">
    <text evidence="2">The sequence shown here is derived from an EMBL/GenBank/DDBJ whole genome shotgun (WGS) entry which is preliminary data.</text>
</comment>
<feature type="compositionally biased region" description="Gly residues" evidence="1">
    <location>
        <begin position="12"/>
        <end position="23"/>
    </location>
</feature>
<protein>
    <submittedName>
        <fullName evidence="2">Uncharacterized protein</fullName>
    </submittedName>
</protein>
<dbReference type="AlphaFoldDB" id="A0A8J4BS66"/>
<keyword evidence="3" id="KW-1185">Reference proteome</keyword>
<evidence type="ECO:0000313" key="2">
    <source>
        <dbReference type="EMBL" id="GIL66144.1"/>
    </source>
</evidence>
<feature type="non-terminal residue" evidence="2">
    <location>
        <position position="1"/>
    </location>
</feature>
<proteinExistence type="predicted"/>
<dbReference type="Proteomes" id="UP000747399">
    <property type="component" value="Unassembled WGS sequence"/>
</dbReference>
<name>A0A8J4BS66_9CHLO</name>
<feature type="region of interest" description="Disordered" evidence="1">
    <location>
        <begin position="1"/>
        <end position="25"/>
    </location>
</feature>
<gene>
    <name evidence="2" type="ORF">Vafri_19739</name>
</gene>
<reference evidence="2" key="1">
    <citation type="journal article" date="2021" name="Proc. Natl. Acad. Sci. U.S.A.">
        <title>Three genomes in the algal genus Volvox reveal the fate of a haploid sex-determining region after a transition to homothallism.</title>
        <authorList>
            <person name="Yamamoto K."/>
            <person name="Hamaji T."/>
            <person name="Kawai-Toyooka H."/>
            <person name="Matsuzaki R."/>
            <person name="Takahashi F."/>
            <person name="Nishimura Y."/>
            <person name="Kawachi M."/>
            <person name="Noguchi H."/>
            <person name="Minakuchi Y."/>
            <person name="Umen J.G."/>
            <person name="Toyoda A."/>
            <person name="Nozaki H."/>
        </authorList>
    </citation>
    <scope>NUCLEOTIDE SEQUENCE</scope>
    <source>
        <strain evidence="2">NIES-3780</strain>
    </source>
</reference>
<sequence length="109" mass="11111">FPRVSGARPLVGSGGSGGFGGTAAAGSAYTARRDCHIAAGVADPWVAASPRSISSDSADRGMSDSLDRRLLEALATSQLDLKTTTRTTTLRTQPRNTTTGVVVAAAEHP</sequence>